<dbReference type="GO" id="GO:0016740">
    <property type="term" value="F:transferase activity"/>
    <property type="evidence" value="ECO:0007669"/>
    <property type="project" value="UniProtKB-KW"/>
</dbReference>
<evidence type="ECO:0000313" key="3">
    <source>
        <dbReference type="Proteomes" id="UP000452235"/>
    </source>
</evidence>
<dbReference type="PROSITE" id="PS50404">
    <property type="entry name" value="GST_NTER"/>
    <property type="match status" value="1"/>
</dbReference>
<dbReference type="SFLD" id="SFLDS00019">
    <property type="entry name" value="Glutathione_Transferase_(cytos"/>
    <property type="match status" value="1"/>
</dbReference>
<dbReference type="PROSITE" id="PS50405">
    <property type="entry name" value="GST_CTER"/>
    <property type="match status" value="1"/>
</dbReference>
<dbReference type="CDD" id="cd03048">
    <property type="entry name" value="GST_N_Ure2p_like"/>
    <property type="match status" value="1"/>
</dbReference>
<dbReference type="InterPro" id="IPR010987">
    <property type="entry name" value="Glutathione-S-Trfase_C-like"/>
</dbReference>
<dbReference type="InterPro" id="IPR004046">
    <property type="entry name" value="GST_C"/>
</dbReference>
<dbReference type="PANTHER" id="PTHR44051:SF23">
    <property type="entry name" value="GLUTATHIONE S-TRANSFERASE-LIKE PROTEIN TPCF"/>
    <property type="match status" value="1"/>
</dbReference>
<dbReference type="EMBL" id="BLJY01000005">
    <property type="protein sequence ID" value="GFF16563.1"/>
    <property type="molecule type" value="Genomic_DNA"/>
</dbReference>
<accession>A0A5M3Z5J6</accession>
<dbReference type="Gene3D" id="1.20.1050.130">
    <property type="match status" value="1"/>
</dbReference>
<evidence type="ECO:0000313" key="2">
    <source>
        <dbReference type="EMBL" id="GFF16563.1"/>
    </source>
</evidence>
<dbReference type="PANTHER" id="PTHR44051">
    <property type="entry name" value="GLUTATHIONE S-TRANSFERASE-RELATED"/>
    <property type="match status" value="1"/>
</dbReference>
<name>A0A5M3Z5J6_ASPTE</name>
<reference evidence="2 3" key="1">
    <citation type="submission" date="2020-01" db="EMBL/GenBank/DDBJ databases">
        <title>Aspergillus terreus IFO 6365 whole genome shotgun sequence.</title>
        <authorList>
            <person name="Kanamasa S."/>
            <person name="Takahashi H."/>
        </authorList>
    </citation>
    <scope>NUCLEOTIDE SEQUENCE [LARGE SCALE GENOMIC DNA]</scope>
    <source>
        <strain evidence="2 3">IFO 6365</strain>
    </source>
</reference>
<proteinExistence type="inferred from homology"/>
<gene>
    <name evidence="2" type="ORF">ATEIFO6365_0005075500</name>
</gene>
<dbReference type="InterPro" id="IPR004045">
    <property type="entry name" value="Glutathione_S-Trfase_N"/>
</dbReference>
<keyword evidence="3" id="KW-1185">Reference proteome</keyword>
<evidence type="ECO:0000256" key="1">
    <source>
        <dbReference type="ARBA" id="ARBA00007409"/>
    </source>
</evidence>
<comment type="caution">
    <text evidence="2">The sequence shown here is derived from an EMBL/GenBank/DDBJ whole genome shotgun (WGS) entry which is preliminary data.</text>
</comment>
<dbReference type="OrthoDB" id="422574at2759"/>
<dbReference type="SFLD" id="SFLDG01151">
    <property type="entry name" value="Main.2:_Nu-like"/>
    <property type="match status" value="1"/>
</dbReference>
<dbReference type="Pfam" id="PF00043">
    <property type="entry name" value="GST_C"/>
    <property type="match status" value="1"/>
</dbReference>
<sequence length="227" mass="25701">MTSNLLPIKVWGRGGPNPPRVAIILEELNLPHEFVPIEHTQVKSPAYLAINPNGRLPAIHDPNTDLTLWESGAIVEYLIERYDTTHKISFAPGTNDAQHARQWLFFQASGQGPYYGQACWFKKYHPEPVPSALQRYVDEVNRVSGVVNDYLASRTAGPGGDGPWLVGEKCSYADLAWSTWQIMLTMIIHKEDGYDVERFPVLKDWLDRMFKRESVRKVIEAVMPPAS</sequence>
<protein>
    <submittedName>
        <fullName evidence="2">Glutathione S-transferase 1</fullName>
    </submittedName>
</protein>
<keyword evidence="2" id="KW-0808">Transferase</keyword>
<dbReference type="SFLD" id="SFLDG00358">
    <property type="entry name" value="Main_(cytGST)"/>
    <property type="match status" value="1"/>
</dbReference>
<dbReference type="SUPFAM" id="SSF47616">
    <property type="entry name" value="GST C-terminal domain-like"/>
    <property type="match status" value="1"/>
</dbReference>
<comment type="similarity">
    <text evidence="1">Belongs to the GST superfamily.</text>
</comment>
<dbReference type="Pfam" id="PF13417">
    <property type="entry name" value="GST_N_3"/>
    <property type="match status" value="1"/>
</dbReference>
<organism evidence="2 3">
    <name type="scientific">Aspergillus terreus</name>
    <dbReference type="NCBI Taxonomy" id="33178"/>
    <lineage>
        <taxon>Eukaryota</taxon>
        <taxon>Fungi</taxon>
        <taxon>Dikarya</taxon>
        <taxon>Ascomycota</taxon>
        <taxon>Pezizomycotina</taxon>
        <taxon>Eurotiomycetes</taxon>
        <taxon>Eurotiomycetidae</taxon>
        <taxon>Eurotiales</taxon>
        <taxon>Aspergillaceae</taxon>
        <taxon>Aspergillus</taxon>
        <taxon>Aspergillus subgen. Circumdati</taxon>
    </lineage>
</organism>
<dbReference type="VEuPathDB" id="FungiDB:ATEG_05524"/>
<dbReference type="InterPro" id="IPR036249">
    <property type="entry name" value="Thioredoxin-like_sf"/>
</dbReference>
<dbReference type="AlphaFoldDB" id="A0A5M3Z5J6"/>
<dbReference type="SUPFAM" id="SSF52833">
    <property type="entry name" value="Thioredoxin-like"/>
    <property type="match status" value="1"/>
</dbReference>
<dbReference type="InterPro" id="IPR040079">
    <property type="entry name" value="Glutathione_S-Trfase"/>
</dbReference>
<dbReference type="InterPro" id="IPR036282">
    <property type="entry name" value="Glutathione-S-Trfase_C_sf"/>
</dbReference>
<dbReference type="Proteomes" id="UP000452235">
    <property type="component" value="Unassembled WGS sequence"/>
</dbReference>